<feature type="region of interest" description="Disordered" evidence="1">
    <location>
        <begin position="204"/>
        <end position="276"/>
    </location>
</feature>
<dbReference type="EMBL" id="SUNJ01000747">
    <property type="protein sequence ID" value="TPP67380.1"/>
    <property type="molecule type" value="Genomic_DNA"/>
</dbReference>
<feature type="compositionally biased region" description="Basic and acidic residues" evidence="1">
    <location>
        <begin position="133"/>
        <end position="143"/>
    </location>
</feature>
<name>A0A504ZDK2_FASGI</name>
<feature type="non-terminal residue" evidence="2">
    <location>
        <position position="1"/>
    </location>
</feature>
<dbReference type="OrthoDB" id="6256944at2759"/>
<proteinExistence type="predicted"/>
<feature type="compositionally biased region" description="Basic and acidic residues" evidence="1">
    <location>
        <begin position="104"/>
        <end position="118"/>
    </location>
</feature>
<evidence type="ECO:0000313" key="2">
    <source>
        <dbReference type="EMBL" id="TPP67380.1"/>
    </source>
</evidence>
<reference evidence="2 3" key="1">
    <citation type="submission" date="2019-04" db="EMBL/GenBank/DDBJ databases">
        <title>Annotation for the trematode Fasciola gigantica.</title>
        <authorList>
            <person name="Choi Y.-J."/>
        </authorList>
    </citation>
    <scope>NUCLEOTIDE SEQUENCE [LARGE SCALE GENOMIC DNA]</scope>
    <source>
        <strain evidence="2">Uganda_cow_1</strain>
    </source>
</reference>
<dbReference type="STRING" id="46835.A0A504ZDK2"/>
<protein>
    <submittedName>
        <fullName evidence="2">Uncharacterized protein</fullName>
    </submittedName>
</protein>
<dbReference type="AlphaFoldDB" id="A0A504ZDK2"/>
<accession>A0A504ZDK2</accession>
<sequence length="276" mass="30471">DADTCRRDSSGRLPSAYLPNTKQGQILKRYFKNPLSILLENRKNYVYMLIEKRSTPVDGETEGSGLTSPVFTMRNLSDIGLSDAETMHTNVPINTQFPWQNTDVNREQSPARRPRDTSLTRTGHLLSCAPESVSRESSQDRQISKRRRALEQVASMSIRGARRSTEILGSPALIYPITRRRHTVRAGDSTRGNLADAIYATVRRRRQLTGPTENPLGQNRSARSPGSARAAGRRREILSTNDGLTPKPPSEQNSVSDSAPDDSSPPTPTNVSVSSS</sequence>
<feature type="region of interest" description="Disordered" evidence="1">
    <location>
        <begin position="129"/>
        <end position="148"/>
    </location>
</feature>
<feature type="compositionally biased region" description="Low complexity" evidence="1">
    <location>
        <begin position="253"/>
        <end position="262"/>
    </location>
</feature>
<organism evidence="2 3">
    <name type="scientific">Fasciola gigantica</name>
    <name type="common">Giant liver fluke</name>
    <dbReference type="NCBI Taxonomy" id="46835"/>
    <lineage>
        <taxon>Eukaryota</taxon>
        <taxon>Metazoa</taxon>
        <taxon>Spiralia</taxon>
        <taxon>Lophotrochozoa</taxon>
        <taxon>Platyhelminthes</taxon>
        <taxon>Trematoda</taxon>
        <taxon>Digenea</taxon>
        <taxon>Plagiorchiida</taxon>
        <taxon>Echinostomata</taxon>
        <taxon>Echinostomatoidea</taxon>
        <taxon>Fasciolidae</taxon>
        <taxon>Fasciola</taxon>
    </lineage>
</organism>
<gene>
    <name evidence="2" type="ORF">FGIG_02993</name>
</gene>
<evidence type="ECO:0000313" key="3">
    <source>
        <dbReference type="Proteomes" id="UP000316759"/>
    </source>
</evidence>
<feature type="compositionally biased region" description="Polar residues" evidence="1">
    <location>
        <begin position="209"/>
        <end position="219"/>
    </location>
</feature>
<keyword evidence="3" id="KW-1185">Reference proteome</keyword>
<dbReference type="Proteomes" id="UP000316759">
    <property type="component" value="Unassembled WGS sequence"/>
</dbReference>
<comment type="caution">
    <text evidence="2">The sequence shown here is derived from an EMBL/GenBank/DDBJ whole genome shotgun (WGS) entry which is preliminary data.</text>
</comment>
<feature type="compositionally biased region" description="Low complexity" evidence="1">
    <location>
        <begin position="220"/>
        <end position="230"/>
    </location>
</feature>
<feature type="region of interest" description="Disordered" evidence="1">
    <location>
        <begin position="95"/>
        <end position="124"/>
    </location>
</feature>
<evidence type="ECO:0000256" key="1">
    <source>
        <dbReference type="SAM" id="MobiDB-lite"/>
    </source>
</evidence>